<comment type="pathway">
    <text evidence="2 7">Amino-acid biosynthesis; L-histidine biosynthesis; L-histidine from 5-phospho-alpha-D-ribose 1-diphosphate: step 3/9.</text>
</comment>
<comment type="cofactor">
    <cofactor evidence="7">
        <name>Mg(2+)</name>
        <dbReference type="ChEBI" id="CHEBI:18420"/>
    </cofactor>
    <text evidence="7">Binds 1 Mg(2+) ion per subunit.</text>
</comment>
<accession>A0ABV5WB37</accession>
<keyword evidence="3 7" id="KW-0963">Cytoplasm</keyword>
<evidence type="ECO:0000259" key="8">
    <source>
        <dbReference type="Pfam" id="PF01502"/>
    </source>
</evidence>
<dbReference type="Gene3D" id="3.10.20.810">
    <property type="entry name" value="Phosphoribosyl-AMP cyclohydrolase"/>
    <property type="match status" value="1"/>
</dbReference>
<keyword evidence="6 7" id="KW-0368">Histidine biosynthesis</keyword>
<dbReference type="HAMAP" id="MF_01021">
    <property type="entry name" value="HisI"/>
    <property type="match status" value="1"/>
</dbReference>
<feature type="binding site" evidence="7">
    <location>
        <position position="71"/>
    </location>
    <ligand>
        <name>Mg(2+)</name>
        <dbReference type="ChEBI" id="CHEBI:18420"/>
    </ligand>
</feature>
<evidence type="ECO:0000256" key="2">
    <source>
        <dbReference type="ARBA" id="ARBA00005169"/>
    </source>
</evidence>
<dbReference type="EC" id="3.5.4.19" evidence="7"/>
<evidence type="ECO:0000256" key="1">
    <source>
        <dbReference type="ARBA" id="ARBA00000024"/>
    </source>
</evidence>
<evidence type="ECO:0000256" key="3">
    <source>
        <dbReference type="ARBA" id="ARBA00022490"/>
    </source>
</evidence>
<feature type="binding site" evidence="7">
    <location>
        <position position="73"/>
    </location>
    <ligand>
        <name>Mg(2+)</name>
        <dbReference type="ChEBI" id="CHEBI:18420"/>
    </ligand>
</feature>
<dbReference type="EMBL" id="JBHMAF010000017">
    <property type="protein sequence ID" value="MFB9757799.1"/>
    <property type="molecule type" value="Genomic_DNA"/>
</dbReference>
<dbReference type="PANTHER" id="PTHR42945:SF1">
    <property type="entry name" value="HISTIDINE BIOSYNTHESIS BIFUNCTIONAL PROTEIN HIS7"/>
    <property type="match status" value="1"/>
</dbReference>
<evidence type="ECO:0000256" key="5">
    <source>
        <dbReference type="ARBA" id="ARBA00022801"/>
    </source>
</evidence>
<keyword evidence="7" id="KW-0460">Magnesium</keyword>
<evidence type="ECO:0000256" key="7">
    <source>
        <dbReference type="HAMAP-Rule" id="MF_01021"/>
    </source>
</evidence>
<comment type="similarity">
    <text evidence="7">Belongs to the PRA-CH family.</text>
</comment>
<evidence type="ECO:0000256" key="6">
    <source>
        <dbReference type="ARBA" id="ARBA00023102"/>
    </source>
</evidence>
<dbReference type="Pfam" id="PF01502">
    <property type="entry name" value="PRA-CH"/>
    <property type="match status" value="1"/>
</dbReference>
<dbReference type="InterPro" id="IPR026660">
    <property type="entry name" value="PRA-CH"/>
</dbReference>
<feature type="binding site" evidence="7">
    <location>
        <position position="95"/>
    </location>
    <ligand>
        <name>Zn(2+)</name>
        <dbReference type="ChEBI" id="CHEBI:29105"/>
        <note>ligand shared between dimeric partners</note>
    </ligand>
</feature>
<dbReference type="GO" id="GO:0004635">
    <property type="term" value="F:phosphoribosyl-AMP cyclohydrolase activity"/>
    <property type="evidence" value="ECO:0007669"/>
    <property type="project" value="UniProtKB-EC"/>
</dbReference>
<feature type="binding site" evidence="7">
    <location>
        <position position="72"/>
    </location>
    <ligand>
        <name>Zn(2+)</name>
        <dbReference type="ChEBI" id="CHEBI:29105"/>
        <note>ligand shared between dimeric partners</note>
    </ligand>
</feature>
<comment type="catalytic activity">
    <reaction evidence="1 7">
        <text>1-(5-phospho-beta-D-ribosyl)-5'-AMP + H2O = 1-(5-phospho-beta-D-ribosyl)-5-[(5-phospho-beta-D-ribosylamino)methylideneamino]imidazole-4-carboxamide</text>
        <dbReference type="Rhea" id="RHEA:20049"/>
        <dbReference type="ChEBI" id="CHEBI:15377"/>
        <dbReference type="ChEBI" id="CHEBI:58435"/>
        <dbReference type="ChEBI" id="CHEBI:59457"/>
        <dbReference type="EC" id="3.5.4.19"/>
    </reaction>
</comment>
<dbReference type="Proteomes" id="UP001589609">
    <property type="component" value="Unassembled WGS sequence"/>
</dbReference>
<feature type="binding site" evidence="7">
    <location>
        <position position="88"/>
    </location>
    <ligand>
        <name>Zn(2+)</name>
        <dbReference type="ChEBI" id="CHEBI:29105"/>
        <note>ligand shared between dimeric partners</note>
    </ligand>
</feature>
<proteinExistence type="inferred from homology"/>
<dbReference type="InterPro" id="IPR002496">
    <property type="entry name" value="PRib_AMP_CycHydrolase_dom"/>
</dbReference>
<reference evidence="9 10" key="1">
    <citation type="submission" date="2024-09" db="EMBL/GenBank/DDBJ databases">
        <authorList>
            <person name="Sun Q."/>
            <person name="Mori K."/>
        </authorList>
    </citation>
    <scope>NUCLEOTIDE SEQUENCE [LARGE SCALE GENOMIC DNA]</scope>
    <source>
        <strain evidence="9 10">JCM 11201</strain>
    </source>
</reference>
<gene>
    <name evidence="7 9" type="primary">hisI</name>
    <name evidence="9" type="ORF">ACFFMS_04475</name>
</gene>
<evidence type="ECO:0000256" key="4">
    <source>
        <dbReference type="ARBA" id="ARBA00022605"/>
    </source>
</evidence>
<comment type="caution">
    <text evidence="9">The sequence shown here is derived from an EMBL/GenBank/DDBJ whole genome shotgun (WGS) entry which is preliminary data.</text>
</comment>
<comment type="cofactor">
    <cofactor evidence="7">
        <name>Zn(2+)</name>
        <dbReference type="ChEBI" id="CHEBI:29105"/>
    </cofactor>
    <text evidence="7">Binds 1 zinc ion per subunit.</text>
</comment>
<keyword evidence="10" id="KW-1185">Reference proteome</keyword>
<comment type="subunit">
    <text evidence="7">Homodimer.</text>
</comment>
<name>A0ABV5WB37_9BACI</name>
<feature type="domain" description="Phosphoribosyl-AMP cyclohydrolase" evidence="8">
    <location>
        <begin position="24"/>
        <end position="97"/>
    </location>
</feature>
<dbReference type="RefSeq" id="WP_379948055.1">
    <property type="nucleotide sequence ID" value="NZ_JBHMAF010000017.1"/>
</dbReference>
<comment type="function">
    <text evidence="7">Catalyzes the hydrolysis of the adenine ring of phosphoribosyl-AMP.</text>
</comment>
<organism evidence="9 10">
    <name type="scientific">Ectobacillus funiculus</name>
    <dbReference type="NCBI Taxonomy" id="137993"/>
    <lineage>
        <taxon>Bacteria</taxon>
        <taxon>Bacillati</taxon>
        <taxon>Bacillota</taxon>
        <taxon>Bacilli</taxon>
        <taxon>Bacillales</taxon>
        <taxon>Bacillaceae</taxon>
        <taxon>Ectobacillus</taxon>
    </lineage>
</organism>
<dbReference type="PANTHER" id="PTHR42945">
    <property type="entry name" value="HISTIDINE BIOSYNTHESIS BIFUNCTIONAL PROTEIN"/>
    <property type="match status" value="1"/>
</dbReference>
<dbReference type="NCBIfam" id="NF000768">
    <property type="entry name" value="PRK00051.1"/>
    <property type="match status" value="1"/>
</dbReference>
<protein>
    <recommendedName>
        <fullName evidence="7">Phosphoribosyl-AMP cyclohydrolase</fullName>
        <shortName evidence="7">PRA-CH</shortName>
        <ecNumber evidence="7">3.5.4.19</ecNumber>
    </recommendedName>
</protein>
<keyword evidence="7" id="KW-0862">Zinc</keyword>
<comment type="subcellular location">
    <subcellularLocation>
        <location evidence="7">Cytoplasm</location>
    </subcellularLocation>
</comment>
<dbReference type="SUPFAM" id="SSF141734">
    <property type="entry name" value="HisI-like"/>
    <property type="match status" value="1"/>
</dbReference>
<evidence type="ECO:0000313" key="9">
    <source>
        <dbReference type="EMBL" id="MFB9757799.1"/>
    </source>
</evidence>
<keyword evidence="5 7" id="KW-0378">Hydrolase</keyword>
<evidence type="ECO:0000313" key="10">
    <source>
        <dbReference type="Proteomes" id="UP001589609"/>
    </source>
</evidence>
<dbReference type="InterPro" id="IPR038019">
    <property type="entry name" value="PRib_AMP_CycHydrolase_sf"/>
</dbReference>
<feature type="binding site" evidence="7">
    <location>
        <position position="75"/>
    </location>
    <ligand>
        <name>Mg(2+)</name>
        <dbReference type="ChEBI" id="CHEBI:18420"/>
    </ligand>
</feature>
<keyword evidence="7" id="KW-0479">Metal-binding</keyword>
<sequence>MKPDFSKGLLPAVIIDDTTNDVLMLGYMNEESYAKTLETKTTWFFSRSRNKLWNKGETSGHFQHVKEMYLDCDQDTLLVRVDQIGPACHTGSRTCFFTKVL</sequence>
<keyword evidence="4 7" id="KW-0028">Amino-acid biosynthesis</keyword>